<proteinExistence type="predicted"/>
<comment type="caution">
    <text evidence="1">The sequence shown here is derived from an EMBL/GenBank/DDBJ whole genome shotgun (WGS) entry which is preliminary data.</text>
</comment>
<dbReference type="EMBL" id="JBEPMM010000026">
    <property type="protein sequence ID" value="MET3695340.1"/>
    <property type="molecule type" value="Genomic_DNA"/>
</dbReference>
<gene>
    <name evidence="1" type="ORF">ABID43_004908</name>
</gene>
<organism evidence="1 2">
    <name type="scientific">Methylobacterium goesingense</name>
    <dbReference type="NCBI Taxonomy" id="243690"/>
    <lineage>
        <taxon>Bacteria</taxon>
        <taxon>Pseudomonadati</taxon>
        <taxon>Pseudomonadota</taxon>
        <taxon>Alphaproteobacteria</taxon>
        <taxon>Hyphomicrobiales</taxon>
        <taxon>Methylobacteriaceae</taxon>
        <taxon>Methylobacterium</taxon>
    </lineage>
</organism>
<accession>A0ABV2LF43</accession>
<name>A0ABV2LF43_9HYPH</name>
<protein>
    <submittedName>
        <fullName evidence="1">Uncharacterized protein</fullName>
    </submittedName>
</protein>
<sequence>MSLQLPKGYVPTCIAPLFVVARTLQGHAPVAGPRTLNISSLGIYGSSLITVPGRGRRVSYNLVVREVAASHIGVELVLEARDIPQPEPRLLPRPRIPVPMRAPEPQPGEVAVAEIEAADEDDGDVEGEDAFAEPPRPFQPLRCPATISVTLVPPYRSALLSEHLSASARALGLAGLARPLPKGVSVSFPSMADMLGAELREILIEGGGSAALVDERTGTLIDIPPGFWRTDAAGVALASDEMVTMISPQAGEVRGRACIGPRQLEAAWLAVHERLFGPAPVQVPPLRTPGIILLERVAHELSYVNGAPERWHLKLDHIAAWVQVSWNADELGPYRQGMGTAAARLIALPQHLRVGAPNAARTAQWVEWERIYAERAGREYAAVENR</sequence>
<keyword evidence="2" id="KW-1185">Reference proteome</keyword>
<dbReference type="Proteomes" id="UP001549145">
    <property type="component" value="Unassembled WGS sequence"/>
</dbReference>
<evidence type="ECO:0000313" key="2">
    <source>
        <dbReference type="Proteomes" id="UP001549145"/>
    </source>
</evidence>
<reference evidence="1 2" key="1">
    <citation type="submission" date="2024-06" db="EMBL/GenBank/DDBJ databases">
        <title>Genomic Encyclopedia of Type Strains, Phase IV (KMG-IV): sequencing the most valuable type-strain genomes for metagenomic binning, comparative biology and taxonomic classification.</title>
        <authorList>
            <person name="Goeker M."/>
        </authorList>
    </citation>
    <scope>NUCLEOTIDE SEQUENCE [LARGE SCALE GENOMIC DNA]</scope>
    <source>
        <strain evidence="1 2">DSM 21331</strain>
    </source>
</reference>
<evidence type="ECO:0000313" key="1">
    <source>
        <dbReference type="EMBL" id="MET3695340.1"/>
    </source>
</evidence>
<dbReference type="RefSeq" id="WP_238278989.1">
    <property type="nucleotide sequence ID" value="NZ_BPQL01000048.1"/>
</dbReference>